<proteinExistence type="predicted"/>
<comment type="catalytic activity">
    <reaction evidence="6">
        <text>P(1),P(4)-bis(5'-adenosyl) tetraphosphate + H2O = 2 ADP + 2 H(+)</text>
        <dbReference type="Rhea" id="RHEA:24252"/>
        <dbReference type="ChEBI" id="CHEBI:15377"/>
        <dbReference type="ChEBI" id="CHEBI:15378"/>
        <dbReference type="ChEBI" id="CHEBI:58141"/>
        <dbReference type="ChEBI" id="CHEBI:456216"/>
        <dbReference type="EC" id="3.6.1.41"/>
    </reaction>
</comment>
<dbReference type="GO" id="GO:0008803">
    <property type="term" value="F:bis(5'-nucleosyl)-tetraphosphatase (symmetrical) activity"/>
    <property type="evidence" value="ECO:0007669"/>
    <property type="project" value="UniProtKB-EC"/>
</dbReference>
<dbReference type="InterPro" id="IPR003607">
    <property type="entry name" value="HD/PDEase_dom"/>
</dbReference>
<evidence type="ECO:0000256" key="5">
    <source>
        <dbReference type="ARBA" id="ARBA00023004"/>
    </source>
</evidence>
<evidence type="ECO:0000313" key="9">
    <source>
        <dbReference type="Proteomes" id="UP000749471"/>
    </source>
</evidence>
<protein>
    <recommendedName>
        <fullName evidence="1">bis(5'-nucleosyl)-tetraphosphatase (symmetrical)</fullName>
        <ecNumber evidence="1">3.6.1.41</ecNumber>
    </recommendedName>
</protein>
<evidence type="ECO:0000313" key="8">
    <source>
        <dbReference type="EMBL" id="MBU5440010.1"/>
    </source>
</evidence>
<keyword evidence="9" id="KW-1185">Reference proteome</keyword>
<organism evidence="8 9">
    <name type="scientific">Tissierella simiarum</name>
    <dbReference type="NCBI Taxonomy" id="2841534"/>
    <lineage>
        <taxon>Bacteria</taxon>
        <taxon>Bacillati</taxon>
        <taxon>Bacillota</taxon>
        <taxon>Tissierellia</taxon>
        <taxon>Tissierellales</taxon>
        <taxon>Tissierellaceae</taxon>
        <taxon>Tissierella</taxon>
    </lineage>
</organism>
<comment type="caution">
    <text evidence="8">The sequence shown here is derived from an EMBL/GenBank/DDBJ whole genome shotgun (WGS) entry which is preliminary data.</text>
</comment>
<accession>A0ABS6EAQ2</accession>
<evidence type="ECO:0000256" key="1">
    <source>
        <dbReference type="ARBA" id="ARBA00012506"/>
    </source>
</evidence>
<sequence length="190" mass="22129">MMEKWIEERLIETIGLERYKHSLGVMNTAIELAEIYGVDIEKARKAGLLHDCAKFKDQINLLKMAYDFDIILDSVMEHNIQLLHGPIGSKIAEVEYNIKDRDVLDAIYYHTTGRERMTVLDKIIYIADYIEPGRNFKGVNEVRKLAYENLDKSILLAMDNTIKFVIDKGQLIHLDTIKSRNYLKIRLKLE</sequence>
<dbReference type="PROSITE" id="PS51831">
    <property type="entry name" value="HD"/>
    <property type="match status" value="1"/>
</dbReference>
<evidence type="ECO:0000256" key="4">
    <source>
        <dbReference type="ARBA" id="ARBA00022801"/>
    </source>
</evidence>
<dbReference type="Proteomes" id="UP000749471">
    <property type="component" value="Unassembled WGS sequence"/>
</dbReference>
<evidence type="ECO:0000256" key="2">
    <source>
        <dbReference type="ARBA" id="ARBA00022723"/>
    </source>
</evidence>
<evidence type="ECO:0000256" key="3">
    <source>
        <dbReference type="ARBA" id="ARBA00022741"/>
    </source>
</evidence>
<keyword evidence="5" id="KW-0408">Iron</keyword>
<dbReference type="InterPro" id="IPR051094">
    <property type="entry name" value="Diverse_Catalytic_Enzymes"/>
</dbReference>
<evidence type="ECO:0000259" key="7">
    <source>
        <dbReference type="PROSITE" id="PS51831"/>
    </source>
</evidence>
<dbReference type="EMBL" id="JAHLPM010000023">
    <property type="protein sequence ID" value="MBU5440010.1"/>
    <property type="molecule type" value="Genomic_DNA"/>
</dbReference>
<dbReference type="InterPro" id="IPR006674">
    <property type="entry name" value="HD_domain"/>
</dbReference>
<dbReference type="PANTHER" id="PTHR35795:SF1">
    <property type="entry name" value="BIS(5'-NUCLEOSYL)-TETRAPHOSPHATASE, SYMMETRICAL"/>
    <property type="match status" value="1"/>
</dbReference>
<keyword evidence="4 8" id="KW-0378">Hydrolase</keyword>
<reference evidence="8 9" key="1">
    <citation type="submission" date="2021-06" db="EMBL/GenBank/DDBJ databases">
        <authorList>
            <person name="Sun Q."/>
            <person name="Li D."/>
        </authorList>
    </citation>
    <scope>NUCLEOTIDE SEQUENCE [LARGE SCALE GENOMIC DNA]</scope>
    <source>
        <strain evidence="8 9">MSJ-40</strain>
    </source>
</reference>
<dbReference type="EC" id="3.6.1.41" evidence="1"/>
<name>A0ABS6EAQ2_9FIRM</name>
<dbReference type="NCBIfam" id="TIGR00277">
    <property type="entry name" value="HDIG"/>
    <property type="match status" value="1"/>
</dbReference>
<dbReference type="Pfam" id="PF01966">
    <property type="entry name" value="HD"/>
    <property type="match status" value="1"/>
</dbReference>
<evidence type="ECO:0000256" key="6">
    <source>
        <dbReference type="ARBA" id="ARBA00049417"/>
    </source>
</evidence>
<feature type="domain" description="HD" evidence="7">
    <location>
        <begin position="18"/>
        <end position="133"/>
    </location>
</feature>
<dbReference type="CDD" id="cd00077">
    <property type="entry name" value="HDc"/>
    <property type="match status" value="1"/>
</dbReference>
<dbReference type="NCBIfam" id="TIGR00488">
    <property type="entry name" value="bis(5'-nucleosyl)-tetraphosphatase (symmetrical) YqeK"/>
    <property type="match status" value="1"/>
</dbReference>
<dbReference type="InterPro" id="IPR005249">
    <property type="entry name" value="YqeK"/>
</dbReference>
<dbReference type="InterPro" id="IPR006675">
    <property type="entry name" value="HDIG_dom"/>
</dbReference>
<gene>
    <name evidence="8" type="primary">yqeK</name>
    <name evidence="8" type="ORF">KQI42_18540</name>
</gene>
<dbReference type="SMART" id="SM00471">
    <property type="entry name" value="HDc"/>
    <property type="match status" value="1"/>
</dbReference>
<keyword evidence="2" id="KW-0479">Metal-binding</keyword>
<dbReference type="PANTHER" id="PTHR35795">
    <property type="entry name" value="SLR1885 PROTEIN"/>
    <property type="match status" value="1"/>
</dbReference>
<keyword evidence="3" id="KW-0547">Nucleotide-binding</keyword>